<dbReference type="EMBL" id="VTOW01000001">
    <property type="protein sequence ID" value="NKE70198.1"/>
    <property type="molecule type" value="Genomic_DNA"/>
</dbReference>
<dbReference type="AlphaFoldDB" id="A0A7X6DMY1"/>
<evidence type="ECO:0000313" key="3">
    <source>
        <dbReference type="Proteomes" id="UP000534783"/>
    </source>
</evidence>
<gene>
    <name evidence="2" type="ORF">MNODULE_05500</name>
</gene>
<proteinExistence type="predicted"/>
<evidence type="ECO:0000313" key="2">
    <source>
        <dbReference type="EMBL" id="NKE70198.1"/>
    </source>
</evidence>
<reference evidence="2 3" key="1">
    <citation type="journal article" date="2020" name="Nature">
        <title>Bacterial chemolithoautotrophy via manganese oxidation.</title>
        <authorList>
            <person name="Yu H."/>
            <person name="Leadbetter J.R."/>
        </authorList>
    </citation>
    <scope>NUCLEOTIDE SEQUENCE [LARGE SCALE GENOMIC DNA]</scope>
    <source>
        <strain evidence="2 3">Mn-1</strain>
    </source>
</reference>
<dbReference type="RefSeq" id="WP_168058462.1">
    <property type="nucleotide sequence ID" value="NZ_VTOW01000001.1"/>
</dbReference>
<organism evidence="2 3">
    <name type="scientific">Candidatus Manganitrophus noduliformans</name>
    <dbReference type="NCBI Taxonomy" id="2606439"/>
    <lineage>
        <taxon>Bacteria</taxon>
        <taxon>Pseudomonadati</taxon>
        <taxon>Nitrospirota</taxon>
        <taxon>Nitrospiria</taxon>
        <taxon>Candidatus Troglogloeales</taxon>
        <taxon>Candidatus Manganitrophaceae</taxon>
        <taxon>Candidatus Manganitrophus</taxon>
    </lineage>
</organism>
<name>A0A7X6DMY1_9BACT</name>
<feature type="region of interest" description="Disordered" evidence="1">
    <location>
        <begin position="548"/>
        <end position="572"/>
    </location>
</feature>
<feature type="compositionally biased region" description="Basic and acidic residues" evidence="1">
    <location>
        <begin position="380"/>
        <end position="406"/>
    </location>
</feature>
<keyword evidence="3" id="KW-1185">Reference proteome</keyword>
<sequence>MKRQLDDQSNVVHFSDAVADGKADLLAEPESVLGHRLLPTYAGVLRSGIKVPYESGRNALTPKERALYEKRISEGRSPREIEKEIKKELRPTNVPYFSVYRSECKNNPEHADLIRALYGNERGEIHRLRITLISDKWWESIPHQLMAFRKSGLYCSSEPIGGRLIATRDPDMDRVGEKQDKKEKTRREFKRKKITLACIPDECPIYMASDCRFSSVLHFMILGVPGTDVWRLPTNSWYSVRGIMQKIDMFQSALAAKGRSIVGIPFELFKYEAEISRWDTEKGRVRTKQWIIRIDCPELPLADLIVQSAGFGLIRQPQALLPMTGTNGPESRGATGRSSDVQIAQGKGRPPEAAEAPGTTLPALPPDLPSEGKVTPDNTNADHEKGEREKPQNRQDGTLDVKEEAKAPPVSSGKEEKEKGSTEPAHYPVAETATGEEMTLEELRVAIQGEVPPIGSIPLETVWNYLRSVGKSHFKELSIEEARILHKHILKAKAEMTDAGKPAGGTPDAGSAQRAKVCSACQAGIPGEVEQYSLKRFRRALCRSCQGKEKGALPSQTTAQRKAPGQVPDALF</sequence>
<dbReference type="Pfam" id="PF18897">
    <property type="entry name" value="Gp3-like"/>
    <property type="match status" value="1"/>
</dbReference>
<evidence type="ECO:0000256" key="1">
    <source>
        <dbReference type="SAM" id="MobiDB-lite"/>
    </source>
</evidence>
<dbReference type="InterPro" id="IPR043991">
    <property type="entry name" value="Gp3-like"/>
</dbReference>
<comment type="caution">
    <text evidence="2">The sequence shown here is derived from an EMBL/GenBank/DDBJ whole genome shotgun (WGS) entry which is preliminary data.</text>
</comment>
<feature type="region of interest" description="Disordered" evidence="1">
    <location>
        <begin position="322"/>
        <end position="435"/>
    </location>
</feature>
<protein>
    <submittedName>
        <fullName evidence="2">Uncharacterized protein</fullName>
    </submittedName>
</protein>
<accession>A0A7X6DMY1</accession>
<dbReference type="Proteomes" id="UP000534783">
    <property type="component" value="Unassembled WGS sequence"/>
</dbReference>